<sequence length="407" mass="45108">MGALDSSAPDRGSANNLNHNISDERELARSSIRKDIWTLVKEAKEREKKNVESVESTMYVVGSKHSGKTSIVFRFLDREEAPTPTVGLEYTFGRRTRGVNAVKDVTHIWELAGGTYLSDLIDIPITETNIHTCTFIVTLDLSDPQSLIPSLDHFLSKISSRTTAILDSLESRGSKRPKALRAYAWKKFGPDHPDKNALTPLAVPVVLVGTKWDVFRDLESEKRKVICKALRYAAHIHGASLVFTSQKDENLVAKTRQILSHHAFRTSPPKSIQIDHSKPVLVLAGQDSLSQIGPPTVYDSTATVVGKQQVATWRQWRSEVERVVGSTGNQQQVPERVDVQLQPQPLVDNVRAQKDEDLERLRRANERKAKEKDFLAALTGGGDKAGSKKTGKSYSRSRAANMGVAVS</sequence>
<keyword evidence="10" id="KW-0243">Dynein</keyword>
<dbReference type="GO" id="GO:0005868">
    <property type="term" value="C:cytoplasmic dynein complex"/>
    <property type="evidence" value="ECO:0007669"/>
    <property type="project" value="InterPro"/>
</dbReference>
<organism evidence="16 17">
    <name type="scientific">Rhizophlyctis rosea</name>
    <dbReference type="NCBI Taxonomy" id="64517"/>
    <lineage>
        <taxon>Eukaryota</taxon>
        <taxon>Fungi</taxon>
        <taxon>Fungi incertae sedis</taxon>
        <taxon>Chytridiomycota</taxon>
        <taxon>Chytridiomycota incertae sedis</taxon>
        <taxon>Chytridiomycetes</taxon>
        <taxon>Rhizophlyctidales</taxon>
        <taxon>Rhizophlyctidaceae</taxon>
        <taxon>Rhizophlyctis</taxon>
    </lineage>
</organism>
<accession>A0AAD5SH80</accession>
<dbReference type="SUPFAM" id="SSF52540">
    <property type="entry name" value="P-loop containing nucleoside triphosphate hydrolases"/>
    <property type="match status" value="1"/>
</dbReference>
<evidence type="ECO:0000313" key="16">
    <source>
        <dbReference type="EMBL" id="KAJ3054405.1"/>
    </source>
</evidence>
<dbReference type="GO" id="GO:0035721">
    <property type="term" value="P:intraciliary retrograde transport"/>
    <property type="evidence" value="ECO:0007669"/>
    <property type="project" value="InterPro"/>
</dbReference>
<evidence type="ECO:0000256" key="6">
    <source>
        <dbReference type="ARBA" id="ARBA00022473"/>
    </source>
</evidence>
<dbReference type="PANTHER" id="PTHR13236:SF0">
    <property type="entry name" value="CYTOPLASMIC DYNEIN 2 LIGHT INTERMEDIATE CHAIN 1"/>
    <property type="match status" value="1"/>
</dbReference>
<keyword evidence="11" id="KW-0969">Cilium</keyword>
<keyword evidence="13" id="KW-0206">Cytoskeleton</keyword>
<evidence type="ECO:0000256" key="8">
    <source>
        <dbReference type="ARBA" id="ARBA00022701"/>
    </source>
</evidence>
<evidence type="ECO:0000256" key="4">
    <source>
        <dbReference type="ARBA" id="ARBA00006831"/>
    </source>
</evidence>
<dbReference type="Pfam" id="PF05783">
    <property type="entry name" value="DLIC"/>
    <property type="match status" value="2"/>
</dbReference>
<evidence type="ECO:0000256" key="9">
    <source>
        <dbReference type="ARBA" id="ARBA00022794"/>
    </source>
</evidence>
<comment type="caution">
    <text evidence="16">The sequence shown here is derived from an EMBL/GenBank/DDBJ whole genome shotgun (WGS) entry which is preliminary data.</text>
</comment>
<dbReference type="AlphaFoldDB" id="A0AAD5SH80"/>
<evidence type="ECO:0000256" key="7">
    <source>
        <dbReference type="ARBA" id="ARBA00022490"/>
    </source>
</evidence>
<name>A0AAD5SH80_9FUNG</name>
<evidence type="ECO:0000256" key="14">
    <source>
        <dbReference type="ARBA" id="ARBA00023273"/>
    </source>
</evidence>
<keyword evidence="14" id="KW-0966">Cell projection</keyword>
<dbReference type="InterPro" id="IPR040045">
    <property type="entry name" value="DYNC2LI1"/>
</dbReference>
<dbReference type="Proteomes" id="UP001212841">
    <property type="component" value="Unassembled WGS sequence"/>
</dbReference>
<evidence type="ECO:0000256" key="11">
    <source>
        <dbReference type="ARBA" id="ARBA00023069"/>
    </source>
</evidence>
<reference evidence="16" key="1">
    <citation type="submission" date="2020-05" db="EMBL/GenBank/DDBJ databases">
        <title>Phylogenomic resolution of chytrid fungi.</title>
        <authorList>
            <person name="Stajich J.E."/>
            <person name="Amses K."/>
            <person name="Simmons R."/>
            <person name="Seto K."/>
            <person name="Myers J."/>
            <person name="Bonds A."/>
            <person name="Quandt C.A."/>
            <person name="Barry K."/>
            <person name="Liu P."/>
            <person name="Grigoriev I."/>
            <person name="Longcore J.E."/>
            <person name="James T.Y."/>
        </authorList>
    </citation>
    <scope>NUCLEOTIDE SEQUENCE</scope>
    <source>
        <strain evidence="16">JEL0318</strain>
    </source>
</reference>
<evidence type="ECO:0000256" key="1">
    <source>
        <dbReference type="ARBA" id="ARBA00004120"/>
    </source>
</evidence>
<dbReference type="GO" id="GO:0035735">
    <property type="term" value="P:intraciliary transport involved in cilium assembly"/>
    <property type="evidence" value="ECO:0007669"/>
    <property type="project" value="InterPro"/>
</dbReference>
<protein>
    <recommendedName>
        <fullName evidence="5">Cytoplasmic dynein 2 light intermediate chain 1</fullName>
    </recommendedName>
</protein>
<evidence type="ECO:0000256" key="5">
    <source>
        <dbReference type="ARBA" id="ARBA00018863"/>
    </source>
</evidence>
<evidence type="ECO:0000256" key="15">
    <source>
        <dbReference type="SAM" id="MobiDB-lite"/>
    </source>
</evidence>
<keyword evidence="9" id="KW-0970">Cilium biogenesis/degradation</keyword>
<keyword evidence="17" id="KW-1185">Reference proteome</keyword>
<gene>
    <name evidence="16" type="primary">DYNC2LI1</name>
    <name evidence="16" type="ORF">HK097_001876</name>
</gene>
<dbReference type="PANTHER" id="PTHR13236">
    <property type="entry name" value="DYNEIN 2 LIGHT INTERMEDIATE CHAIN, ISOFORM 2"/>
    <property type="match status" value="1"/>
</dbReference>
<dbReference type="InterPro" id="IPR027417">
    <property type="entry name" value="P-loop_NTPase"/>
</dbReference>
<evidence type="ECO:0000256" key="3">
    <source>
        <dbReference type="ARBA" id="ARBA00004430"/>
    </source>
</evidence>
<evidence type="ECO:0000256" key="12">
    <source>
        <dbReference type="ARBA" id="ARBA00023175"/>
    </source>
</evidence>
<evidence type="ECO:0000256" key="2">
    <source>
        <dbReference type="ARBA" id="ARBA00004300"/>
    </source>
</evidence>
<feature type="region of interest" description="Disordered" evidence="15">
    <location>
        <begin position="364"/>
        <end position="407"/>
    </location>
</feature>
<dbReference type="GO" id="GO:0005874">
    <property type="term" value="C:microtubule"/>
    <property type="evidence" value="ECO:0007669"/>
    <property type="project" value="UniProtKB-KW"/>
</dbReference>
<evidence type="ECO:0000313" key="17">
    <source>
        <dbReference type="Proteomes" id="UP001212841"/>
    </source>
</evidence>
<evidence type="ECO:0000256" key="10">
    <source>
        <dbReference type="ARBA" id="ARBA00023017"/>
    </source>
</evidence>
<dbReference type="GO" id="GO:0005930">
    <property type="term" value="C:axoneme"/>
    <property type="evidence" value="ECO:0007669"/>
    <property type="project" value="UniProtKB-SubCell"/>
</dbReference>
<dbReference type="GO" id="GO:0045504">
    <property type="term" value="F:dynein heavy chain binding"/>
    <property type="evidence" value="ECO:0007669"/>
    <property type="project" value="TreeGrafter"/>
</dbReference>
<comment type="similarity">
    <text evidence="4">Belongs to the dynein light intermediate chain family.</text>
</comment>
<dbReference type="Gene3D" id="3.40.50.300">
    <property type="entry name" value="P-loop containing nucleotide triphosphate hydrolases"/>
    <property type="match status" value="1"/>
</dbReference>
<dbReference type="GO" id="GO:0036064">
    <property type="term" value="C:ciliary basal body"/>
    <property type="evidence" value="ECO:0007669"/>
    <property type="project" value="TreeGrafter"/>
</dbReference>
<keyword evidence="12" id="KW-0505">Motor protein</keyword>
<keyword evidence="7" id="KW-0963">Cytoplasm</keyword>
<feature type="compositionally biased region" description="Basic and acidic residues" evidence="15">
    <location>
        <begin position="364"/>
        <end position="374"/>
    </location>
</feature>
<keyword evidence="8" id="KW-0493">Microtubule</keyword>
<dbReference type="EMBL" id="JADGJD010000139">
    <property type="protein sequence ID" value="KAJ3054405.1"/>
    <property type="molecule type" value="Genomic_DNA"/>
</dbReference>
<comment type="subcellular location">
    <subcellularLocation>
        <location evidence="3">Cytoplasm</location>
        <location evidence="3">Cytoskeleton</location>
        <location evidence="3">Cilium axoneme</location>
    </subcellularLocation>
    <subcellularLocation>
        <location evidence="1">Cytoplasm</location>
        <location evidence="1">Cytoskeleton</location>
        <location evidence="1">Cilium basal body</location>
    </subcellularLocation>
    <subcellularLocation>
        <location evidence="2">Cytoplasm</location>
        <location evidence="2">Cytoskeleton</location>
        <location evidence="2">Microtubule organizing center</location>
        <location evidence="2">Centrosome</location>
    </subcellularLocation>
</comment>
<keyword evidence="6" id="KW-0217">Developmental protein</keyword>
<evidence type="ECO:0000256" key="13">
    <source>
        <dbReference type="ARBA" id="ARBA00023212"/>
    </source>
</evidence>
<dbReference type="InterPro" id="IPR022780">
    <property type="entry name" value="Dynein_light_int_chain"/>
</dbReference>
<proteinExistence type="inferred from homology"/>